<protein>
    <recommendedName>
        <fullName evidence="2">receptor protein-tyrosine kinase</fullName>
        <ecNumber evidence="2">2.7.10.1</ecNumber>
    </recommendedName>
</protein>
<keyword evidence="8" id="KW-0829">Tyrosine-protein kinase</keyword>
<dbReference type="GO" id="GO:0032006">
    <property type="term" value="P:regulation of TOR signaling"/>
    <property type="evidence" value="ECO:0007669"/>
    <property type="project" value="TreeGrafter"/>
</dbReference>
<organism evidence="12 13">
    <name type="scientific">Leptotrombidium deliense</name>
    <dbReference type="NCBI Taxonomy" id="299467"/>
    <lineage>
        <taxon>Eukaryota</taxon>
        <taxon>Metazoa</taxon>
        <taxon>Ecdysozoa</taxon>
        <taxon>Arthropoda</taxon>
        <taxon>Chelicerata</taxon>
        <taxon>Arachnida</taxon>
        <taxon>Acari</taxon>
        <taxon>Acariformes</taxon>
        <taxon>Trombidiformes</taxon>
        <taxon>Prostigmata</taxon>
        <taxon>Anystina</taxon>
        <taxon>Parasitengona</taxon>
        <taxon>Trombiculoidea</taxon>
        <taxon>Trombiculidae</taxon>
        <taxon>Leptotrombidium</taxon>
    </lineage>
</organism>
<name>A0A443RM25_9ACAR</name>
<dbReference type="EMBL" id="NCKV01047270">
    <property type="protein sequence ID" value="RWS16314.1"/>
    <property type="molecule type" value="Genomic_DNA"/>
</dbReference>
<evidence type="ECO:0000256" key="7">
    <source>
        <dbReference type="ARBA" id="ARBA00022840"/>
    </source>
</evidence>
<keyword evidence="3" id="KW-0597">Phosphoprotein</keyword>
<gene>
    <name evidence="12" type="ORF">B4U80_04543</name>
</gene>
<evidence type="ECO:0000313" key="13">
    <source>
        <dbReference type="Proteomes" id="UP000288716"/>
    </source>
</evidence>
<evidence type="ECO:0000256" key="9">
    <source>
        <dbReference type="ARBA" id="ARBA00051243"/>
    </source>
</evidence>
<keyword evidence="6 12" id="KW-0418">Kinase</keyword>
<evidence type="ECO:0000313" key="12">
    <source>
        <dbReference type="EMBL" id="RWS16314.1"/>
    </source>
</evidence>
<dbReference type="PROSITE" id="PS00239">
    <property type="entry name" value="RECEPTOR_TYR_KIN_II"/>
    <property type="match status" value="1"/>
</dbReference>
<evidence type="ECO:0000256" key="4">
    <source>
        <dbReference type="ARBA" id="ARBA00022679"/>
    </source>
</evidence>
<dbReference type="GO" id="GO:0004714">
    <property type="term" value="F:transmembrane receptor protein tyrosine kinase activity"/>
    <property type="evidence" value="ECO:0007669"/>
    <property type="project" value="UniProtKB-EC"/>
</dbReference>
<dbReference type="PANTHER" id="PTHR24416:SF527">
    <property type="entry name" value="PROTO-ONCOGENE TYROSINE-PROTEIN KINASE ROS"/>
    <property type="match status" value="1"/>
</dbReference>
<comment type="subcellular location">
    <subcellularLocation>
        <location evidence="1">Membrane</location>
        <topology evidence="1">Single-pass membrane protein</topology>
    </subcellularLocation>
</comment>
<dbReference type="GO" id="GO:0005524">
    <property type="term" value="F:ATP binding"/>
    <property type="evidence" value="ECO:0007669"/>
    <property type="project" value="UniProtKB-UniRule"/>
</dbReference>
<evidence type="ECO:0000259" key="11">
    <source>
        <dbReference type="PROSITE" id="PS50011"/>
    </source>
</evidence>
<evidence type="ECO:0000256" key="6">
    <source>
        <dbReference type="ARBA" id="ARBA00022777"/>
    </source>
</evidence>
<evidence type="ECO:0000256" key="2">
    <source>
        <dbReference type="ARBA" id="ARBA00011902"/>
    </source>
</evidence>
<dbReference type="PROSITE" id="PS50011">
    <property type="entry name" value="PROTEIN_KINASE_DOM"/>
    <property type="match status" value="1"/>
</dbReference>
<feature type="non-terminal residue" evidence="12">
    <location>
        <position position="1"/>
    </location>
</feature>
<dbReference type="InterPro" id="IPR001245">
    <property type="entry name" value="Ser-Thr/Tyr_kinase_cat_dom"/>
</dbReference>
<dbReference type="STRING" id="299467.A0A443RM25"/>
<accession>A0A443RM25</accession>
<feature type="non-terminal residue" evidence="12">
    <location>
        <position position="152"/>
    </location>
</feature>
<comment type="caution">
    <text evidence="12">The sequence shown here is derived from an EMBL/GenBank/DDBJ whole genome shotgun (WGS) entry which is preliminary data.</text>
</comment>
<dbReference type="SUPFAM" id="SSF56112">
    <property type="entry name" value="Protein kinase-like (PK-like)"/>
    <property type="match status" value="1"/>
</dbReference>
<evidence type="ECO:0000256" key="5">
    <source>
        <dbReference type="ARBA" id="ARBA00022741"/>
    </source>
</evidence>
<dbReference type="InterPro" id="IPR002011">
    <property type="entry name" value="Tyr_kinase_rcpt_2_CS"/>
</dbReference>
<dbReference type="VEuPathDB" id="VectorBase:LDEU014000"/>
<keyword evidence="13" id="KW-1185">Reference proteome</keyword>
<dbReference type="Pfam" id="PF07714">
    <property type="entry name" value="PK_Tyr_Ser-Thr"/>
    <property type="match status" value="1"/>
</dbReference>
<comment type="catalytic activity">
    <reaction evidence="9">
        <text>L-tyrosyl-[protein] + ATP = O-phospho-L-tyrosyl-[protein] + ADP + H(+)</text>
        <dbReference type="Rhea" id="RHEA:10596"/>
        <dbReference type="Rhea" id="RHEA-COMP:10136"/>
        <dbReference type="Rhea" id="RHEA-COMP:20101"/>
        <dbReference type="ChEBI" id="CHEBI:15378"/>
        <dbReference type="ChEBI" id="CHEBI:30616"/>
        <dbReference type="ChEBI" id="CHEBI:46858"/>
        <dbReference type="ChEBI" id="CHEBI:61978"/>
        <dbReference type="ChEBI" id="CHEBI:456216"/>
        <dbReference type="EC" id="2.7.10.1"/>
    </reaction>
</comment>
<evidence type="ECO:0000256" key="8">
    <source>
        <dbReference type="ARBA" id="ARBA00023137"/>
    </source>
</evidence>
<dbReference type="PANTHER" id="PTHR24416">
    <property type="entry name" value="TYROSINE-PROTEIN KINASE RECEPTOR"/>
    <property type="match status" value="1"/>
</dbReference>
<keyword evidence="7 10" id="KW-0067">ATP-binding</keyword>
<dbReference type="EC" id="2.7.10.1" evidence="2"/>
<evidence type="ECO:0000256" key="3">
    <source>
        <dbReference type="ARBA" id="ARBA00022553"/>
    </source>
</evidence>
<reference evidence="12 13" key="1">
    <citation type="journal article" date="2018" name="Gigascience">
        <title>Genomes of trombidid mites reveal novel predicted allergens and laterally-transferred genes associated with secondary metabolism.</title>
        <authorList>
            <person name="Dong X."/>
            <person name="Chaisiri K."/>
            <person name="Xia D."/>
            <person name="Armstrong S.D."/>
            <person name="Fang Y."/>
            <person name="Donnelly M.J."/>
            <person name="Kadowaki T."/>
            <person name="McGarry J.W."/>
            <person name="Darby A.C."/>
            <person name="Makepeace B.L."/>
        </authorList>
    </citation>
    <scope>NUCLEOTIDE SEQUENCE [LARGE SCALE GENOMIC DNA]</scope>
    <source>
        <strain evidence="12">UoL-UT</strain>
    </source>
</reference>
<proteinExistence type="predicted"/>
<dbReference type="AlphaFoldDB" id="A0A443RM25"/>
<dbReference type="GO" id="GO:0007169">
    <property type="term" value="P:cell surface receptor protein tyrosine kinase signaling pathway"/>
    <property type="evidence" value="ECO:0007669"/>
    <property type="project" value="InterPro"/>
</dbReference>
<evidence type="ECO:0000256" key="10">
    <source>
        <dbReference type="PROSITE-ProRule" id="PRU10141"/>
    </source>
</evidence>
<feature type="domain" description="Protein kinase" evidence="11">
    <location>
        <begin position="1"/>
        <end position="152"/>
    </location>
</feature>
<evidence type="ECO:0000256" key="1">
    <source>
        <dbReference type="ARBA" id="ARBA00004167"/>
    </source>
</evidence>
<dbReference type="GO" id="GO:0005886">
    <property type="term" value="C:plasma membrane"/>
    <property type="evidence" value="ECO:0007669"/>
    <property type="project" value="TreeGrafter"/>
</dbReference>
<dbReference type="GO" id="GO:0043235">
    <property type="term" value="C:receptor complex"/>
    <property type="evidence" value="ECO:0007669"/>
    <property type="project" value="TreeGrafter"/>
</dbReference>
<dbReference type="OrthoDB" id="65481at2759"/>
<keyword evidence="5 10" id="KW-0547">Nucleotide-binding</keyword>
<feature type="binding site" evidence="10">
    <location>
        <position position="28"/>
    </location>
    <ligand>
        <name>ATP</name>
        <dbReference type="ChEBI" id="CHEBI:30616"/>
    </ligand>
</feature>
<keyword evidence="4" id="KW-0808">Transferase</keyword>
<dbReference type="Gene3D" id="3.30.200.20">
    <property type="entry name" value="Phosphorylase Kinase, domain 1"/>
    <property type="match status" value="1"/>
</dbReference>
<dbReference type="InterPro" id="IPR000719">
    <property type="entry name" value="Prot_kinase_dom"/>
</dbReference>
<sequence length="152" mass="17160">ILGSGAFATVYDGVVCDSNGKEVKIAIKTIRDTATEQNRIDFLKEAKLMRNFKHKHILQLFCIFLNKNPILIFELMAGGDLLSYLRKNQPQKCKSGALTTNDLFSVCIDVAKGCKYLKEPHCVHRDLAARDFGLARDIYKNDYYRKAGEGLL</sequence>
<dbReference type="Gene3D" id="1.10.510.10">
    <property type="entry name" value="Transferase(Phosphotransferase) domain 1"/>
    <property type="match status" value="1"/>
</dbReference>
<dbReference type="InterPro" id="IPR050122">
    <property type="entry name" value="RTK"/>
</dbReference>
<dbReference type="Proteomes" id="UP000288716">
    <property type="component" value="Unassembled WGS sequence"/>
</dbReference>
<dbReference type="PROSITE" id="PS00107">
    <property type="entry name" value="PROTEIN_KINASE_ATP"/>
    <property type="match status" value="1"/>
</dbReference>
<dbReference type="InterPro" id="IPR011009">
    <property type="entry name" value="Kinase-like_dom_sf"/>
</dbReference>
<dbReference type="InterPro" id="IPR017441">
    <property type="entry name" value="Protein_kinase_ATP_BS"/>
</dbReference>